<keyword evidence="2" id="KW-1185">Reference proteome</keyword>
<gene>
    <name evidence="1" type="ORF">AFUS01_LOCUS1747</name>
</gene>
<dbReference type="AlphaFoldDB" id="A0A8J2NMI3"/>
<dbReference type="Proteomes" id="UP000708208">
    <property type="component" value="Unassembled WGS sequence"/>
</dbReference>
<comment type="caution">
    <text evidence="1">The sequence shown here is derived from an EMBL/GenBank/DDBJ whole genome shotgun (WGS) entry which is preliminary data.</text>
</comment>
<evidence type="ECO:0000313" key="2">
    <source>
        <dbReference type="Proteomes" id="UP000708208"/>
    </source>
</evidence>
<protein>
    <submittedName>
        <fullName evidence="1">Uncharacterized protein</fullName>
    </submittedName>
</protein>
<sequence length="71" mass="7874">MTTTGITVLRLLKPLLNLKKLCPHMVCLANRNANWRKMFTNAAQTDLELGQSSKKVTSAPLERVMTTETGS</sequence>
<name>A0A8J2NMI3_9HEXA</name>
<accession>A0A8J2NMI3</accession>
<evidence type="ECO:0000313" key="1">
    <source>
        <dbReference type="EMBL" id="CAG7667394.1"/>
    </source>
</evidence>
<dbReference type="EMBL" id="CAJVCH010009802">
    <property type="protein sequence ID" value="CAG7667394.1"/>
    <property type="molecule type" value="Genomic_DNA"/>
</dbReference>
<feature type="non-terminal residue" evidence="1">
    <location>
        <position position="1"/>
    </location>
</feature>
<reference evidence="1" key="1">
    <citation type="submission" date="2021-06" db="EMBL/GenBank/DDBJ databases">
        <authorList>
            <person name="Hodson N. C."/>
            <person name="Mongue J. A."/>
            <person name="Jaron S. K."/>
        </authorList>
    </citation>
    <scope>NUCLEOTIDE SEQUENCE</scope>
</reference>
<proteinExistence type="predicted"/>
<organism evidence="1 2">
    <name type="scientific">Allacma fusca</name>
    <dbReference type="NCBI Taxonomy" id="39272"/>
    <lineage>
        <taxon>Eukaryota</taxon>
        <taxon>Metazoa</taxon>
        <taxon>Ecdysozoa</taxon>
        <taxon>Arthropoda</taxon>
        <taxon>Hexapoda</taxon>
        <taxon>Collembola</taxon>
        <taxon>Symphypleona</taxon>
        <taxon>Sminthuridae</taxon>
        <taxon>Allacma</taxon>
    </lineage>
</organism>